<dbReference type="InterPro" id="IPR007860">
    <property type="entry name" value="DNA_mmatch_repair_MutS_con_dom"/>
</dbReference>
<dbReference type="InterPro" id="IPR000432">
    <property type="entry name" value="DNA_mismatch_repair_MutS_C"/>
</dbReference>
<evidence type="ECO:0000313" key="8">
    <source>
        <dbReference type="EMBL" id="KAL1494353.1"/>
    </source>
</evidence>
<comment type="caution">
    <text evidence="8">The sequence shown here is derived from an EMBL/GenBank/DDBJ whole genome shotgun (WGS) entry which is preliminary data.</text>
</comment>
<evidence type="ECO:0000256" key="2">
    <source>
        <dbReference type="ARBA" id="ARBA00022741"/>
    </source>
</evidence>
<accession>A0ABD1EI66</accession>
<dbReference type="Gene3D" id="3.30.420.110">
    <property type="entry name" value="MutS, connector domain"/>
    <property type="match status" value="1"/>
</dbReference>
<evidence type="ECO:0000256" key="4">
    <source>
        <dbReference type="ARBA" id="ARBA00023125"/>
    </source>
</evidence>
<dbReference type="Pfam" id="PF05188">
    <property type="entry name" value="MutS_II"/>
    <property type="match status" value="1"/>
</dbReference>
<organism evidence="8 9">
    <name type="scientific">Hypothenemus hampei</name>
    <name type="common">Coffee berry borer</name>
    <dbReference type="NCBI Taxonomy" id="57062"/>
    <lineage>
        <taxon>Eukaryota</taxon>
        <taxon>Metazoa</taxon>
        <taxon>Ecdysozoa</taxon>
        <taxon>Arthropoda</taxon>
        <taxon>Hexapoda</taxon>
        <taxon>Insecta</taxon>
        <taxon>Pterygota</taxon>
        <taxon>Neoptera</taxon>
        <taxon>Endopterygota</taxon>
        <taxon>Coleoptera</taxon>
        <taxon>Polyphaga</taxon>
        <taxon>Cucujiformia</taxon>
        <taxon>Curculionidae</taxon>
        <taxon>Scolytinae</taxon>
        <taxon>Hypothenemus</taxon>
    </lineage>
</organism>
<evidence type="ECO:0000313" key="9">
    <source>
        <dbReference type="Proteomes" id="UP001566132"/>
    </source>
</evidence>
<dbReference type="PANTHER" id="PTHR11361">
    <property type="entry name" value="DNA MISMATCH REPAIR PROTEIN MUTS FAMILY MEMBER"/>
    <property type="match status" value="1"/>
</dbReference>
<dbReference type="Gene3D" id="3.40.50.300">
    <property type="entry name" value="P-loop containing nucleotide triphosphate hydrolases"/>
    <property type="match status" value="1"/>
</dbReference>
<evidence type="ECO:0000256" key="6">
    <source>
        <dbReference type="SAM" id="MobiDB-lite"/>
    </source>
</evidence>
<dbReference type="SMART" id="SM00534">
    <property type="entry name" value="MUTSac"/>
    <property type="match status" value="1"/>
</dbReference>
<evidence type="ECO:0000256" key="1">
    <source>
        <dbReference type="ARBA" id="ARBA00006271"/>
    </source>
</evidence>
<dbReference type="Pfam" id="PF05190">
    <property type="entry name" value="MutS_IV"/>
    <property type="match status" value="1"/>
</dbReference>
<dbReference type="Proteomes" id="UP001566132">
    <property type="component" value="Unassembled WGS sequence"/>
</dbReference>
<gene>
    <name evidence="8" type="ORF">ABEB36_009965</name>
</gene>
<dbReference type="GO" id="GO:0005524">
    <property type="term" value="F:ATP binding"/>
    <property type="evidence" value="ECO:0007669"/>
    <property type="project" value="UniProtKB-KW"/>
</dbReference>
<dbReference type="InterPro" id="IPR045076">
    <property type="entry name" value="MutS"/>
</dbReference>
<dbReference type="InterPro" id="IPR036187">
    <property type="entry name" value="DNA_mismatch_repair_MutS_sf"/>
</dbReference>
<evidence type="ECO:0000256" key="5">
    <source>
        <dbReference type="ARBA" id="ARBA00023254"/>
    </source>
</evidence>
<proteinExistence type="inferred from homology"/>
<name>A0ABD1EI66_HYPHA</name>
<keyword evidence="3" id="KW-0067">ATP-binding</keyword>
<dbReference type="InterPro" id="IPR007696">
    <property type="entry name" value="DNA_mismatch_repair_MutS_core"/>
</dbReference>
<dbReference type="SUPFAM" id="SSF52540">
    <property type="entry name" value="P-loop containing nucleoside triphosphate hydrolases"/>
    <property type="match status" value="1"/>
</dbReference>
<dbReference type="InterPro" id="IPR007861">
    <property type="entry name" value="DNA_mismatch_repair_MutS_clamp"/>
</dbReference>
<evidence type="ECO:0000259" key="7">
    <source>
        <dbReference type="PROSITE" id="PS00486"/>
    </source>
</evidence>
<dbReference type="InterPro" id="IPR036678">
    <property type="entry name" value="MutS_con_dom_sf"/>
</dbReference>
<dbReference type="Gene3D" id="1.10.1420.10">
    <property type="match status" value="2"/>
</dbReference>
<dbReference type="GO" id="GO:0003677">
    <property type="term" value="F:DNA binding"/>
    <property type="evidence" value="ECO:0007669"/>
    <property type="project" value="UniProtKB-KW"/>
</dbReference>
<dbReference type="InterPro" id="IPR027417">
    <property type="entry name" value="P-loop_NTPase"/>
</dbReference>
<keyword evidence="2" id="KW-0547">Nucleotide-binding</keyword>
<dbReference type="EMBL" id="JBDJPC010000007">
    <property type="protein sequence ID" value="KAL1494353.1"/>
    <property type="molecule type" value="Genomic_DNA"/>
</dbReference>
<reference evidence="8 9" key="1">
    <citation type="submission" date="2024-05" db="EMBL/GenBank/DDBJ databases">
        <title>Genetic variation in Jamaican populations of the coffee berry borer (Hypothenemus hampei).</title>
        <authorList>
            <person name="Errbii M."/>
            <person name="Myrie A."/>
        </authorList>
    </citation>
    <scope>NUCLEOTIDE SEQUENCE [LARGE SCALE GENOMIC DNA]</scope>
    <source>
        <strain evidence="8">JA-Hopewell-2020-01-JO</strain>
        <tissue evidence="8">Whole body</tissue>
    </source>
</reference>
<comment type="similarity">
    <text evidence="1">Belongs to the DNA mismatch repair MutS family.</text>
</comment>
<keyword evidence="4" id="KW-0238">DNA-binding</keyword>
<feature type="domain" description="DNA mismatch repair proteins mutS family" evidence="7">
    <location>
        <begin position="684"/>
        <end position="700"/>
    </location>
</feature>
<dbReference type="GO" id="GO:0051321">
    <property type="term" value="P:meiotic cell cycle"/>
    <property type="evidence" value="ECO:0007669"/>
    <property type="project" value="UniProtKB-KW"/>
</dbReference>
<dbReference type="SMART" id="SM00533">
    <property type="entry name" value="MUTSd"/>
    <property type="match status" value="1"/>
</dbReference>
<feature type="region of interest" description="Disordered" evidence="6">
    <location>
        <begin position="14"/>
        <end position="44"/>
    </location>
</feature>
<keyword evidence="5" id="KW-0469">Meiosis</keyword>
<dbReference type="PANTHER" id="PTHR11361:SF21">
    <property type="entry name" value="MUTS PROTEIN HOMOLOG 4"/>
    <property type="match status" value="1"/>
</dbReference>
<evidence type="ECO:0000256" key="3">
    <source>
        <dbReference type="ARBA" id="ARBA00022840"/>
    </source>
</evidence>
<dbReference type="Pfam" id="PF00488">
    <property type="entry name" value="MutS_V"/>
    <property type="match status" value="1"/>
</dbReference>
<dbReference type="SUPFAM" id="SSF48334">
    <property type="entry name" value="DNA repair protein MutS, domain III"/>
    <property type="match status" value="1"/>
</dbReference>
<dbReference type="PROSITE" id="PS00486">
    <property type="entry name" value="DNA_MISMATCH_REPAIR_2"/>
    <property type="match status" value="1"/>
</dbReference>
<dbReference type="Pfam" id="PF05192">
    <property type="entry name" value="MutS_III"/>
    <property type="match status" value="1"/>
</dbReference>
<sequence length="1442" mass="164518">MNFTGAVLNVGKNNSNIGKIPIMGPPQRPAPRAKATSVSVRSRKTSSELKWGKSTCSLACNTTNSKTATSSKSTTDDSSKDNIIVALTVGRGEAACEVGISSVNVSRPVVTLCQTSDNQNYANTIRMLNILDPNLIVYPATLDSGNKNRLIIEIQKRFPSRKTVAIPRKSFNKENGLKELYKLCIPSSQPTLIMIKDKYYAIISVSGLLTYLQCNLYIFYASHTIKLEYEASEGYAVLDTATADRLELVSCNQPAQGNKYSSLFGIINKCLTRIGTRNLRAIILQPLSSIQKIEERQDCVEELIENPGILMAIQGVLPKFRSVDQLLSLSTLLPADPQQCSNRQLNFIILLNGILDSIEPLREALKACSQPFFQRFHQILSNEQFEEIQDFIRETIYESAYPATKGQQAEQQRIWAIKPGINGLLDLARKTYSERIEDMREYTKKLAQKYDLPLSLANNNKKGYHITMPLNQNQKRFMKSSDLPSEFFQVFRLANSFTMKTVELVNYSTRIDDILVDLLALSNIMMNKIISQLKQYAWLFNELVEGVSHLDILQSLAEVSNSNGWIRPTFDHYTEIVDGQHPLLNYICPQTPVPNTITACDHYNLHIITGPNGAGKSIFVRQVMLLQIMAQIGCYVPAQSAIMRLADKMYARISHEDDITSNLSSFGLEMCEISYILNTMSDRSLIIIDEICRSTSLDEGTAIAMSICDTLSRSKAFTYVTTHYSRLSFVAELFFNIKLWQMETIPEQNVNRSLRLDFKYKLISGVTVLRDYGIYMVKGIWPNEVVQHVEKFQKEIGNTDDSFRISLIHLGARLKYDFQCQIDKLKRKQKLTHSKINEMISEYNCKMQNAERHGELDFDVNHSIFGSNSVLESEPKNCLSSINQEYCEYMSGDINLLFIPEEQTRFQSQQKSLENIFTLESAYLEPEVELTNSLDITRQALNLTDSLDESQQSSFMNTFVQNLQDDFRKTSTPILELDKNAQKKDVMYVQTPKCQMTLSGNLDDLNIATIVEDLESFIEDVQKEENYNETLKNQSLYPVVEVVSGPEWPSSEEDIQNTNLDEGEFSKPLLRVFNNEKATSNNNFNSEEFEKVESEDDQSDISFNYSLLISESFMNNNNNNDNESNPNEENLCEDVDFTNKIHFKKNCTVEEYKQALEKKWGTKCSQEIHENDNRLELRTDDPLPLNQTNSENYARVASNDSNDTREATVNTSNFSNLNSRIITSSSNDITNNRNTTEKFENKLVKKSVRKKFKPPLKKPESNFLHEDSSLLTNCTIGQFKLSDDYSKWNQKKIRQALYEQNIKFLESSSSSGADLTKLWEDRLRSTRPTPKQLQQATCLATIRKTTAGIQVLLPESEELRPKKPKLMFSCSKSFVNMNIFSDRNAKVFDQFMKSNQKDFRMFNFDFSKPSINDVFNFEQVETTSSDVTKSSHCWTFVRNQDE</sequence>
<keyword evidence="9" id="KW-1185">Reference proteome</keyword>
<protein>
    <recommendedName>
        <fullName evidence="7">DNA mismatch repair proteins mutS family domain-containing protein</fullName>
    </recommendedName>
</protein>